<dbReference type="Gene3D" id="3.10.420.10">
    <property type="entry name" value="SecB-like"/>
    <property type="match status" value="1"/>
</dbReference>
<dbReference type="STRING" id="1818881.A3196_12880"/>
<dbReference type="AlphaFoldDB" id="A0A1E2USM1"/>
<protein>
    <recommendedName>
        <fullName evidence="3">Preprotein translocase subunit SecB</fullName>
    </recommendedName>
</protein>
<reference evidence="1 2" key="1">
    <citation type="submission" date="2016-03" db="EMBL/GenBank/DDBJ databases">
        <title>Chemosynthetic sulphur-oxidizing symbionts of marine invertebrate animals are capable of nitrogen fixation.</title>
        <authorList>
            <person name="Petersen J.M."/>
            <person name="Kemper A."/>
            <person name="Gruber-Vodicka H."/>
            <person name="Cardini U."/>
            <person name="Geest Mvander."/>
            <person name="Kleiner M."/>
            <person name="Bulgheresi S."/>
            <person name="Fussmann M."/>
            <person name="Herbold C."/>
            <person name="Seah B.K.B."/>
            <person name="Antony C.Paul."/>
            <person name="Liu D."/>
            <person name="Belitz A."/>
            <person name="Weber M."/>
        </authorList>
    </citation>
    <scope>NUCLEOTIDE SEQUENCE [LARGE SCALE GENOMIC DNA]</scope>
    <source>
        <strain evidence="1">G_D</strain>
    </source>
</reference>
<dbReference type="EMBL" id="LVJZ01000003">
    <property type="protein sequence ID" value="ODB97572.1"/>
    <property type="molecule type" value="Genomic_DNA"/>
</dbReference>
<dbReference type="OrthoDB" id="6058761at2"/>
<evidence type="ECO:0000313" key="1">
    <source>
        <dbReference type="EMBL" id="ODB97572.1"/>
    </source>
</evidence>
<dbReference type="InterPro" id="IPR035958">
    <property type="entry name" value="SecB-like_sf"/>
</dbReference>
<organism evidence="1 2">
    <name type="scientific">Candidatus Thiodiazotropha endoloripes</name>
    <dbReference type="NCBI Taxonomy" id="1818881"/>
    <lineage>
        <taxon>Bacteria</taxon>
        <taxon>Pseudomonadati</taxon>
        <taxon>Pseudomonadota</taxon>
        <taxon>Gammaproteobacteria</taxon>
        <taxon>Chromatiales</taxon>
        <taxon>Sedimenticolaceae</taxon>
        <taxon>Candidatus Thiodiazotropha</taxon>
    </lineage>
</organism>
<dbReference type="Proteomes" id="UP000094849">
    <property type="component" value="Unassembled WGS sequence"/>
</dbReference>
<evidence type="ECO:0000313" key="2">
    <source>
        <dbReference type="Proteomes" id="UP000094849"/>
    </source>
</evidence>
<accession>A0A1E2USM1</accession>
<dbReference type="RefSeq" id="WP_069014356.1">
    <property type="nucleotide sequence ID" value="NZ_LVJW01000003.1"/>
</dbReference>
<proteinExistence type="predicted"/>
<sequence>MSEEEYFQKAKDHLIPRDIYLRDSKLHFNKNFEPKYYIGQLASQLKFQSKGTQTATITEKQGEKEVSIRLFRAEMELGVRIVDPQISSIEDQDSEKALDCIKAELTGNFIAEYIIDIDDIESEALKLFADRNVTYHIWPFWREFVMDMMQRSRLPRVVMPTLQI</sequence>
<comment type="caution">
    <text evidence="1">The sequence shown here is derived from an EMBL/GenBank/DDBJ whole genome shotgun (WGS) entry which is preliminary data.</text>
</comment>
<dbReference type="SUPFAM" id="SSF54611">
    <property type="entry name" value="SecB-like"/>
    <property type="match status" value="1"/>
</dbReference>
<name>A0A1E2USM1_9GAMM</name>
<gene>
    <name evidence="1" type="ORF">A3196_12880</name>
</gene>
<keyword evidence="2" id="KW-1185">Reference proteome</keyword>
<evidence type="ECO:0008006" key="3">
    <source>
        <dbReference type="Google" id="ProtNLM"/>
    </source>
</evidence>